<proteinExistence type="predicted"/>
<protein>
    <recommendedName>
        <fullName evidence="4">PASTA domain-containing protein</fullName>
    </recommendedName>
</protein>
<comment type="caution">
    <text evidence="2">The sequence shown here is derived from an EMBL/GenBank/DDBJ whole genome shotgun (WGS) entry which is preliminary data.</text>
</comment>
<evidence type="ECO:0000313" key="3">
    <source>
        <dbReference type="Proteomes" id="UP000654471"/>
    </source>
</evidence>
<organism evidence="2 3">
    <name type="scientific">Streptomyces albospinus</name>
    <dbReference type="NCBI Taxonomy" id="285515"/>
    <lineage>
        <taxon>Bacteria</taxon>
        <taxon>Bacillati</taxon>
        <taxon>Actinomycetota</taxon>
        <taxon>Actinomycetes</taxon>
        <taxon>Kitasatosporales</taxon>
        <taxon>Streptomycetaceae</taxon>
        <taxon>Streptomyces</taxon>
    </lineage>
</organism>
<name>A0ABQ2V5S8_9ACTN</name>
<evidence type="ECO:0000256" key="1">
    <source>
        <dbReference type="SAM" id="MobiDB-lite"/>
    </source>
</evidence>
<dbReference type="Proteomes" id="UP000654471">
    <property type="component" value="Unassembled WGS sequence"/>
</dbReference>
<accession>A0ABQ2V5S8</accession>
<keyword evidence="3" id="KW-1185">Reference proteome</keyword>
<feature type="region of interest" description="Disordered" evidence="1">
    <location>
        <begin position="21"/>
        <end position="60"/>
    </location>
</feature>
<gene>
    <name evidence="2" type="ORF">GCM10010211_39940</name>
</gene>
<dbReference type="EMBL" id="BMRP01000013">
    <property type="protein sequence ID" value="GGU70299.1"/>
    <property type="molecule type" value="Genomic_DNA"/>
</dbReference>
<evidence type="ECO:0000313" key="2">
    <source>
        <dbReference type="EMBL" id="GGU70299.1"/>
    </source>
</evidence>
<reference evidence="3" key="1">
    <citation type="journal article" date="2019" name="Int. J. Syst. Evol. Microbiol.">
        <title>The Global Catalogue of Microorganisms (GCM) 10K type strain sequencing project: providing services to taxonomists for standard genome sequencing and annotation.</title>
        <authorList>
            <consortium name="The Broad Institute Genomics Platform"/>
            <consortium name="The Broad Institute Genome Sequencing Center for Infectious Disease"/>
            <person name="Wu L."/>
            <person name="Ma J."/>
        </authorList>
    </citation>
    <scope>NUCLEOTIDE SEQUENCE [LARGE SCALE GENOMIC DNA]</scope>
    <source>
        <strain evidence="3">JCM 3399</strain>
    </source>
</reference>
<evidence type="ECO:0008006" key="4">
    <source>
        <dbReference type="Google" id="ProtNLM"/>
    </source>
</evidence>
<sequence>MLPLAGLLGDPYDRAAALNTARMPDGESPGGEPSFPTLLRRNPFSPRPQAPGSHEGIPVNKPLKKTVTSAALALAALPLSALALAAPAHADDGTMPNVSGRGLVSAYQALNYSTHVQLKDGRGTGRHVLWPGSWKVCDQQPAPGARLEHQKITLTVVKTKEQCGTRTAG</sequence>